<dbReference type="AlphaFoldDB" id="A0AAD6ZX32"/>
<evidence type="ECO:0000256" key="2">
    <source>
        <dbReference type="ARBA" id="ARBA00005619"/>
    </source>
</evidence>
<dbReference type="EMBL" id="JARIHO010000023">
    <property type="protein sequence ID" value="KAJ7343312.1"/>
    <property type="molecule type" value="Genomic_DNA"/>
</dbReference>
<evidence type="ECO:0000256" key="11">
    <source>
        <dbReference type="SAM" id="MobiDB-lite"/>
    </source>
</evidence>
<dbReference type="Gene3D" id="3.40.50.300">
    <property type="entry name" value="P-loop containing nucleotide triphosphate hydrolases"/>
    <property type="match status" value="1"/>
</dbReference>
<dbReference type="InterPro" id="IPR027417">
    <property type="entry name" value="P-loop_NTPase"/>
</dbReference>
<keyword evidence="6" id="KW-0256">Endoplasmic reticulum</keyword>
<dbReference type="Pfam" id="PF09439">
    <property type="entry name" value="SRPRB"/>
    <property type="match status" value="1"/>
</dbReference>
<gene>
    <name evidence="13" type="ORF">DFH08DRAFT_872340</name>
</gene>
<organism evidence="13 14">
    <name type="scientific">Mycena albidolilacea</name>
    <dbReference type="NCBI Taxonomy" id="1033008"/>
    <lineage>
        <taxon>Eukaryota</taxon>
        <taxon>Fungi</taxon>
        <taxon>Dikarya</taxon>
        <taxon>Basidiomycota</taxon>
        <taxon>Agaricomycotina</taxon>
        <taxon>Agaricomycetes</taxon>
        <taxon>Agaricomycetidae</taxon>
        <taxon>Agaricales</taxon>
        <taxon>Marasmiineae</taxon>
        <taxon>Mycenaceae</taxon>
        <taxon>Mycena</taxon>
    </lineage>
</organism>
<evidence type="ECO:0000313" key="13">
    <source>
        <dbReference type="EMBL" id="KAJ7343312.1"/>
    </source>
</evidence>
<evidence type="ECO:0000256" key="6">
    <source>
        <dbReference type="ARBA" id="ARBA00022824"/>
    </source>
</evidence>
<feature type="transmembrane region" description="Helical" evidence="12">
    <location>
        <begin position="57"/>
        <end position="75"/>
    </location>
</feature>
<evidence type="ECO:0000256" key="7">
    <source>
        <dbReference type="ARBA" id="ARBA00022989"/>
    </source>
</evidence>
<keyword evidence="8" id="KW-0342">GTP-binding</keyword>
<feature type="region of interest" description="Disordered" evidence="11">
    <location>
        <begin position="1"/>
        <end position="38"/>
    </location>
</feature>
<dbReference type="PANTHER" id="PTHR11711">
    <property type="entry name" value="ADP RIBOSYLATION FACTOR-RELATED"/>
    <property type="match status" value="1"/>
</dbReference>
<keyword evidence="14" id="KW-1185">Reference proteome</keyword>
<evidence type="ECO:0000256" key="8">
    <source>
        <dbReference type="ARBA" id="ARBA00023134"/>
    </source>
</evidence>
<evidence type="ECO:0000256" key="3">
    <source>
        <dbReference type="ARBA" id="ARBA00020256"/>
    </source>
</evidence>
<comment type="similarity">
    <text evidence="2">Belongs to the SRP receptor beta subunit family.</text>
</comment>
<comment type="caution">
    <text evidence="13">The sequence shown here is derived from an EMBL/GenBank/DDBJ whole genome shotgun (WGS) entry which is preliminary data.</text>
</comment>
<dbReference type="InterPro" id="IPR024156">
    <property type="entry name" value="Small_GTPase_ARF"/>
</dbReference>
<keyword evidence="9 12" id="KW-0472">Membrane</keyword>
<protein>
    <recommendedName>
        <fullName evidence="3">Signal recognition particle receptor subunit beta</fullName>
    </recommendedName>
</protein>
<evidence type="ECO:0000313" key="14">
    <source>
        <dbReference type="Proteomes" id="UP001218218"/>
    </source>
</evidence>
<keyword evidence="4 12" id="KW-0812">Transmembrane</keyword>
<reference evidence="13" key="1">
    <citation type="submission" date="2023-03" db="EMBL/GenBank/DDBJ databases">
        <title>Massive genome expansion in bonnet fungi (Mycena s.s.) driven by repeated elements and novel gene families across ecological guilds.</title>
        <authorList>
            <consortium name="Lawrence Berkeley National Laboratory"/>
            <person name="Harder C.B."/>
            <person name="Miyauchi S."/>
            <person name="Viragh M."/>
            <person name="Kuo A."/>
            <person name="Thoen E."/>
            <person name="Andreopoulos B."/>
            <person name="Lu D."/>
            <person name="Skrede I."/>
            <person name="Drula E."/>
            <person name="Henrissat B."/>
            <person name="Morin E."/>
            <person name="Kohler A."/>
            <person name="Barry K."/>
            <person name="LaButti K."/>
            <person name="Morin E."/>
            <person name="Salamov A."/>
            <person name="Lipzen A."/>
            <person name="Mereny Z."/>
            <person name="Hegedus B."/>
            <person name="Baldrian P."/>
            <person name="Stursova M."/>
            <person name="Weitz H."/>
            <person name="Taylor A."/>
            <person name="Grigoriev I.V."/>
            <person name="Nagy L.G."/>
            <person name="Martin F."/>
            <person name="Kauserud H."/>
        </authorList>
    </citation>
    <scope>NUCLEOTIDE SEQUENCE</scope>
    <source>
        <strain evidence="13">CBHHK002</strain>
    </source>
</reference>
<dbReference type="GO" id="GO:0005525">
    <property type="term" value="F:GTP binding"/>
    <property type="evidence" value="ECO:0007669"/>
    <property type="project" value="UniProtKB-KW"/>
</dbReference>
<keyword evidence="7 12" id="KW-1133">Transmembrane helix</keyword>
<feature type="compositionally biased region" description="Polar residues" evidence="11">
    <location>
        <begin position="29"/>
        <end position="38"/>
    </location>
</feature>
<accession>A0AAD6ZX32</accession>
<evidence type="ECO:0000256" key="1">
    <source>
        <dbReference type="ARBA" id="ARBA00004389"/>
    </source>
</evidence>
<dbReference type="SUPFAM" id="SSF52540">
    <property type="entry name" value="P-loop containing nucleoside triphosphate hydrolases"/>
    <property type="match status" value="1"/>
</dbReference>
<name>A0AAD6ZX32_9AGAR</name>
<keyword evidence="13" id="KW-0378">Hydrolase</keyword>
<dbReference type="GO" id="GO:0016787">
    <property type="term" value="F:hydrolase activity"/>
    <property type="evidence" value="ECO:0007669"/>
    <property type="project" value="UniProtKB-KW"/>
</dbReference>
<evidence type="ECO:0000256" key="4">
    <source>
        <dbReference type="ARBA" id="ARBA00022692"/>
    </source>
</evidence>
<evidence type="ECO:0000256" key="9">
    <source>
        <dbReference type="ARBA" id="ARBA00023136"/>
    </source>
</evidence>
<dbReference type="Proteomes" id="UP001218218">
    <property type="component" value="Unassembled WGS sequence"/>
</dbReference>
<keyword evidence="5" id="KW-0547">Nucleotide-binding</keyword>
<proteinExistence type="inferred from homology"/>
<evidence type="ECO:0000256" key="12">
    <source>
        <dbReference type="SAM" id="Phobius"/>
    </source>
</evidence>
<evidence type="ECO:0000256" key="10">
    <source>
        <dbReference type="ARBA" id="ARBA00023170"/>
    </source>
</evidence>
<keyword evidence="10" id="KW-0675">Receptor</keyword>
<comment type="subcellular location">
    <subcellularLocation>
        <location evidence="1">Endoplasmic reticulum membrane</location>
        <topology evidence="1">Single-pass membrane protein</topology>
    </subcellularLocation>
</comment>
<dbReference type="InterPro" id="IPR019009">
    <property type="entry name" value="SRP_receptor_beta_su"/>
</dbReference>
<evidence type="ECO:0000256" key="5">
    <source>
        <dbReference type="ARBA" id="ARBA00022741"/>
    </source>
</evidence>
<dbReference type="GO" id="GO:0005789">
    <property type="term" value="C:endoplasmic reticulum membrane"/>
    <property type="evidence" value="ECO:0007669"/>
    <property type="project" value="UniProtKB-SubCell"/>
</dbReference>
<sequence>MRNSAEIPSEQKSLHHPPIDPSHFHNMDADSSSSTPQITPEVASVVPATPLFTSQTLTVASLSLAVVCLAILVFFTRRKSRSNGNLLLLVGPPDAGKTAILSTLVYDQTLPTHTSLQTNASIVPLPEVKKTLTVVDIPGHPRIRDQVSEYIGDSKAIAFVVDASTVSRNGPAVAEHLHIILNALTSLPPSQALPSLVILAHKSDLLKSGTAASATSESLAINRVKTILERELEKRRVSQSGGVGVEGLGEEGERTEMGGLECSGEKGVFRFDAWEGGEVLFLGTSVKVTKGAAVDEKAGTDGLSSLRQWMEDNA</sequence>